<comment type="caution">
    <text evidence="2">The sequence shown here is derived from an EMBL/GenBank/DDBJ whole genome shotgun (WGS) entry which is preliminary data.</text>
</comment>
<sequence length="108" mass="11805">MHGHGPRRWDHTLDVTSSTSTICHLTLSRPITLSAVNSRLHQHTTITPSSPFLCLSNCQVSLHRGAKILVNLGIIPLALARVAPTLPSSPRNLTKKTSMPPDEQIARE</sequence>
<accession>A0AAD8PRL8</accession>
<dbReference type="AlphaFoldDB" id="A0AAD8PRL8"/>
<evidence type="ECO:0000256" key="1">
    <source>
        <dbReference type="SAM" id="MobiDB-lite"/>
    </source>
</evidence>
<dbReference type="EMBL" id="JAHLJV010000066">
    <property type="protein sequence ID" value="KAK1579451.1"/>
    <property type="molecule type" value="Genomic_DNA"/>
</dbReference>
<name>A0AAD8PRL8_9PEZI</name>
<proteinExistence type="predicted"/>
<reference evidence="2" key="1">
    <citation type="submission" date="2021-06" db="EMBL/GenBank/DDBJ databases">
        <title>Comparative genomics, transcriptomics and evolutionary studies reveal genomic signatures of adaptation to plant cell wall in hemibiotrophic fungi.</title>
        <authorList>
            <consortium name="DOE Joint Genome Institute"/>
            <person name="Baroncelli R."/>
            <person name="Diaz J.F."/>
            <person name="Benocci T."/>
            <person name="Peng M."/>
            <person name="Battaglia E."/>
            <person name="Haridas S."/>
            <person name="Andreopoulos W."/>
            <person name="Labutti K."/>
            <person name="Pangilinan J."/>
            <person name="Floch G.L."/>
            <person name="Makela M.R."/>
            <person name="Henrissat B."/>
            <person name="Grigoriev I.V."/>
            <person name="Crouch J.A."/>
            <person name="De Vries R.P."/>
            <person name="Sukno S.A."/>
            <person name="Thon M.R."/>
        </authorList>
    </citation>
    <scope>NUCLEOTIDE SEQUENCE</scope>
    <source>
        <strain evidence="2">CBS 125086</strain>
    </source>
</reference>
<feature type="compositionally biased region" description="Polar residues" evidence="1">
    <location>
        <begin position="86"/>
        <end position="97"/>
    </location>
</feature>
<evidence type="ECO:0000313" key="2">
    <source>
        <dbReference type="EMBL" id="KAK1579451.1"/>
    </source>
</evidence>
<dbReference type="Proteomes" id="UP001230504">
    <property type="component" value="Unassembled WGS sequence"/>
</dbReference>
<dbReference type="GeneID" id="85449027"/>
<keyword evidence="3" id="KW-1185">Reference proteome</keyword>
<feature type="region of interest" description="Disordered" evidence="1">
    <location>
        <begin position="85"/>
        <end position="108"/>
    </location>
</feature>
<protein>
    <submittedName>
        <fullName evidence="2">Uncharacterized protein</fullName>
    </submittedName>
</protein>
<evidence type="ECO:0000313" key="3">
    <source>
        <dbReference type="Proteomes" id="UP001230504"/>
    </source>
</evidence>
<organism evidence="2 3">
    <name type="scientific">Colletotrichum navitas</name>
    <dbReference type="NCBI Taxonomy" id="681940"/>
    <lineage>
        <taxon>Eukaryota</taxon>
        <taxon>Fungi</taxon>
        <taxon>Dikarya</taxon>
        <taxon>Ascomycota</taxon>
        <taxon>Pezizomycotina</taxon>
        <taxon>Sordariomycetes</taxon>
        <taxon>Hypocreomycetidae</taxon>
        <taxon>Glomerellales</taxon>
        <taxon>Glomerellaceae</taxon>
        <taxon>Colletotrichum</taxon>
        <taxon>Colletotrichum graminicola species complex</taxon>
    </lineage>
</organism>
<gene>
    <name evidence="2" type="ORF">LY79DRAFT_693990</name>
</gene>
<dbReference type="RefSeq" id="XP_060410575.1">
    <property type="nucleotide sequence ID" value="XM_060564787.1"/>
</dbReference>